<dbReference type="KEGG" id="pnd:Pla175_30180"/>
<proteinExistence type="predicted"/>
<name>A0A518DDR7_9BACT</name>
<reference evidence="2 3" key="1">
    <citation type="submission" date="2019-02" db="EMBL/GenBank/DDBJ databases">
        <title>Deep-cultivation of Planctomycetes and their phenomic and genomic characterization uncovers novel biology.</title>
        <authorList>
            <person name="Wiegand S."/>
            <person name="Jogler M."/>
            <person name="Boedeker C."/>
            <person name="Pinto D."/>
            <person name="Vollmers J."/>
            <person name="Rivas-Marin E."/>
            <person name="Kohn T."/>
            <person name="Peeters S.H."/>
            <person name="Heuer A."/>
            <person name="Rast P."/>
            <person name="Oberbeckmann S."/>
            <person name="Bunk B."/>
            <person name="Jeske O."/>
            <person name="Meyerdierks A."/>
            <person name="Storesund J.E."/>
            <person name="Kallscheuer N."/>
            <person name="Luecker S."/>
            <person name="Lage O.M."/>
            <person name="Pohl T."/>
            <person name="Merkel B.J."/>
            <person name="Hornburger P."/>
            <person name="Mueller R.-W."/>
            <person name="Bruemmer F."/>
            <person name="Labrenz M."/>
            <person name="Spormann A.M."/>
            <person name="Op den Camp H."/>
            <person name="Overmann J."/>
            <person name="Amann R."/>
            <person name="Jetten M.S.M."/>
            <person name="Mascher T."/>
            <person name="Medema M.H."/>
            <person name="Devos D.P."/>
            <person name="Kaster A.-K."/>
            <person name="Ovreas L."/>
            <person name="Rohde M."/>
            <person name="Galperin M.Y."/>
            <person name="Jogler C."/>
        </authorList>
    </citation>
    <scope>NUCLEOTIDE SEQUENCE [LARGE SCALE GENOMIC DNA]</scope>
    <source>
        <strain evidence="2 3">Pla175</strain>
    </source>
</reference>
<organism evidence="2 3">
    <name type="scientific">Pirellulimonas nuda</name>
    <dbReference type="NCBI Taxonomy" id="2528009"/>
    <lineage>
        <taxon>Bacteria</taxon>
        <taxon>Pseudomonadati</taxon>
        <taxon>Planctomycetota</taxon>
        <taxon>Planctomycetia</taxon>
        <taxon>Pirellulales</taxon>
        <taxon>Lacipirellulaceae</taxon>
        <taxon>Pirellulimonas</taxon>
    </lineage>
</organism>
<dbReference type="EMBL" id="CP036291">
    <property type="protein sequence ID" value="QDU89625.1"/>
    <property type="molecule type" value="Genomic_DNA"/>
</dbReference>
<sequence length="918" mass="92047" precursor="true">MNNSPTTLGSSRLLALLLLAALPATCRADNLTGLSTGFGNLNFIFSGTTANVGLGNAISNSPNGYTAGFAFNATFTPTVADLALGETRLIQEIGGTSNGVGLWLIDGVPTLAIKSAVSAGPTGAALASSLVANDLDLLDNAAAIYSSFGPLTAGNLVSVAATWNGAKGFSLAVQDDTAQLGVVQSTDVRGASSTFNWFGNNTYQAGLISSASGSFGGLSDTTDVGNPFKADEAVQMIGTFGSNDGDVGFWVEPATLSLSVPAKPVLTLNINQTSGAVTLSNPTSSAVNVESYSLVGGSAGFDTGSGPGATASATLATNISAGSSVSLGDIYVPSPFRDVSAQVNLVGGGVINALVNYTAPAVLGDYDSSGALDAGDWPTVLGGLVNAQSPTSGIGQYLAGDLTGDGLTDRADFRFFKDNFIAAFGAESFEALAAVSSVPEPGAITLTLVALAGVGLVLLRSCSGRSLVPSRCVQTPRGIALLVAMAIAAPCSAVTLLTNGDFTGVSPTDPAVGLAQYNGNSLASVGSFVLTAQLDGSPASQLALDGSFNLGAGLGVGQPAGLGPSVGFTRSINNNGTNAESIRLDLPLAGFSGLAKIVVSNATASVVSISGFASDPMATGTGTIDFLSGTLTWTNPTSDVGNPLGANAATLTLGNAASVAAGGSLTFSNGSTTGGNNQYGFRAIELVEDISEVSLRVDTRTGDVFLTRGALPREIDFVQVLSAGNGLLTTGYTGLGGSGVFPQGDGSATSPGWDQAASNATSTSLKAEAFAFGSSTIAPGAMQVPLGTFYDTALDTRDLVLEFDLASTGETVRVGGAFIEYFQSEPSGTVGDYNGDGFVDAADYTVWRDNLGLSAAMLQNRDPANTGVVSAADYSSWKNNFGQPAVGGGIDGSPVPEPASLLLACAALLCLQRGRRRS</sequence>
<evidence type="ECO:0008006" key="4">
    <source>
        <dbReference type="Google" id="ProtNLM"/>
    </source>
</evidence>
<dbReference type="Proteomes" id="UP000317429">
    <property type="component" value="Chromosome"/>
</dbReference>
<keyword evidence="3" id="KW-1185">Reference proteome</keyword>
<gene>
    <name evidence="2" type="ORF">Pla175_30180</name>
</gene>
<accession>A0A518DDR7</accession>
<protein>
    <recommendedName>
        <fullName evidence="4">PEP-CTERM protein-sorting domain-containing protein</fullName>
    </recommendedName>
</protein>
<evidence type="ECO:0000256" key="1">
    <source>
        <dbReference type="SAM" id="SignalP"/>
    </source>
</evidence>
<evidence type="ECO:0000313" key="3">
    <source>
        <dbReference type="Proteomes" id="UP000317429"/>
    </source>
</evidence>
<feature type="chain" id="PRO_5022011058" description="PEP-CTERM protein-sorting domain-containing protein" evidence="1">
    <location>
        <begin position="29"/>
        <end position="918"/>
    </location>
</feature>
<dbReference type="RefSeq" id="WP_145286522.1">
    <property type="nucleotide sequence ID" value="NZ_CP036291.1"/>
</dbReference>
<keyword evidence="1" id="KW-0732">Signal</keyword>
<dbReference type="InterPro" id="IPR018247">
    <property type="entry name" value="EF_Hand_1_Ca_BS"/>
</dbReference>
<dbReference type="OrthoDB" id="581851at2"/>
<feature type="signal peptide" evidence="1">
    <location>
        <begin position="1"/>
        <end position="28"/>
    </location>
</feature>
<evidence type="ECO:0000313" key="2">
    <source>
        <dbReference type="EMBL" id="QDU89625.1"/>
    </source>
</evidence>
<dbReference type="PROSITE" id="PS00018">
    <property type="entry name" value="EF_HAND_1"/>
    <property type="match status" value="1"/>
</dbReference>
<dbReference type="AlphaFoldDB" id="A0A518DDR7"/>